<dbReference type="GO" id="GO:0006281">
    <property type="term" value="P:DNA repair"/>
    <property type="evidence" value="ECO:0007669"/>
    <property type="project" value="UniProtKB-KW"/>
</dbReference>
<dbReference type="CDD" id="cd06445">
    <property type="entry name" value="ATase"/>
    <property type="match status" value="1"/>
</dbReference>
<reference evidence="14" key="2">
    <citation type="submission" date="2023-05" db="EMBL/GenBank/DDBJ databases">
        <authorList>
            <person name="Fouks B."/>
        </authorList>
    </citation>
    <scope>NUCLEOTIDE SEQUENCE</scope>
    <source>
        <strain evidence="14">Stay&amp;Tobe</strain>
        <tissue evidence="14">Testes</tissue>
    </source>
</reference>
<evidence type="ECO:0000256" key="11">
    <source>
        <dbReference type="ARBA" id="ARBA00031621"/>
    </source>
</evidence>
<evidence type="ECO:0000256" key="3">
    <source>
        <dbReference type="ARBA" id="ARBA00008711"/>
    </source>
</evidence>
<dbReference type="PANTHER" id="PTHR46460:SF1">
    <property type="entry name" value="METHYLATED-DNA--PROTEIN-CYSTEINE METHYLTRANSFERASE"/>
    <property type="match status" value="1"/>
</dbReference>
<dbReference type="InterPro" id="IPR001497">
    <property type="entry name" value="MethylDNA_cys_MeTrfase_AS"/>
</dbReference>
<dbReference type="EC" id="2.1.1.63" evidence="4"/>
<evidence type="ECO:0000256" key="12">
    <source>
        <dbReference type="ARBA" id="ARBA00049348"/>
    </source>
</evidence>
<dbReference type="AlphaFoldDB" id="A0AAD8EJD1"/>
<evidence type="ECO:0000256" key="10">
    <source>
        <dbReference type="ARBA" id="ARBA00030795"/>
    </source>
</evidence>
<keyword evidence="7" id="KW-0808">Transferase</keyword>
<comment type="function">
    <text evidence="2">Involved in the cellular defense against the biological effects of O6-methylguanine (O6-MeG) and O4-methylthymine (O4-MeT) in DNA. Repairs the methylated nucleobase in DNA by stoichiometrically transferring the methyl group to a cysteine residue in the enzyme. This is a suicide reaction: the enzyme is irreversibly inactivated.</text>
</comment>
<comment type="catalytic activity">
    <reaction evidence="12">
        <text>a 6-O-methyl-2'-deoxyguanosine in DNA + L-cysteinyl-[protein] = S-methyl-L-cysteinyl-[protein] + a 2'-deoxyguanosine in DNA</text>
        <dbReference type="Rhea" id="RHEA:24000"/>
        <dbReference type="Rhea" id="RHEA-COMP:10131"/>
        <dbReference type="Rhea" id="RHEA-COMP:10132"/>
        <dbReference type="Rhea" id="RHEA-COMP:11367"/>
        <dbReference type="Rhea" id="RHEA-COMP:11368"/>
        <dbReference type="ChEBI" id="CHEBI:29950"/>
        <dbReference type="ChEBI" id="CHEBI:82612"/>
        <dbReference type="ChEBI" id="CHEBI:85445"/>
        <dbReference type="ChEBI" id="CHEBI:85448"/>
        <dbReference type="EC" id="2.1.1.63"/>
    </reaction>
</comment>
<dbReference type="NCBIfam" id="TIGR00589">
    <property type="entry name" value="ogt"/>
    <property type="match status" value="1"/>
</dbReference>
<name>A0AAD8EJD1_DIPPU</name>
<evidence type="ECO:0000256" key="1">
    <source>
        <dbReference type="ARBA" id="ARBA00001286"/>
    </source>
</evidence>
<dbReference type="FunFam" id="1.10.10.10:FF:000214">
    <property type="entry name" value="Methylated-DNA--protein-cysteine methyltransferase"/>
    <property type="match status" value="1"/>
</dbReference>
<evidence type="ECO:0000256" key="5">
    <source>
        <dbReference type="ARBA" id="ARBA00015377"/>
    </source>
</evidence>
<reference evidence="14" key="1">
    <citation type="journal article" date="2023" name="IScience">
        <title>Live-bearing cockroach genome reveals convergent evolutionary mechanisms linked to viviparity in insects and beyond.</title>
        <authorList>
            <person name="Fouks B."/>
            <person name="Harrison M.C."/>
            <person name="Mikhailova A.A."/>
            <person name="Marchal E."/>
            <person name="English S."/>
            <person name="Carruthers M."/>
            <person name="Jennings E.C."/>
            <person name="Chiamaka E.L."/>
            <person name="Frigard R.A."/>
            <person name="Pippel M."/>
            <person name="Attardo G.M."/>
            <person name="Benoit J.B."/>
            <person name="Bornberg-Bauer E."/>
            <person name="Tobe S.S."/>
        </authorList>
    </citation>
    <scope>NUCLEOTIDE SEQUENCE</scope>
    <source>
        <strain evidence="14">Stay&amp;Tobe</strain>
    </source>
</reference>
<dbReference type="Gene3D" id="3.30.160.70">
    <property type="entry name" value="Methylated DNA-protein cysteine methyltransferase domain"/>
    <property type="match status" value="1"/>
</dbReference>
<protein>
    <recommendedName>
        <fullName evidence="5">Methylated-DNA--protein-cysteine methyltransferase</fullName>
        <ecNumber evidence="4">2.1.1.63</ecNumber>
    </recommendedName>
    <alternativeName>
        <fullName evidence="10">6-O-methylguanine-DNA methyltransferase</fullName>
    </alternativeName>
    <alternativeName>
        <fullName evidence="11">O-6-methylguanine-DNA-alkyltransferase</fullName>
    </alternativeName>
</protein>
<dbReference type="Proteomes" id="UP001233999">
    <property type="component" value="Unassembled WGS sequence"/>
</dbReference>
<proteinExistence type="inferred from homology"/>
<evidence type="ECO:0000256" key="6">
    <source>
        <dbReference type="ARBA" id="ARBA00022603"/>
    </source>
</evidence>
<organism evidence="14 15">
    <name type="scientific">Diploptera punctata</name>
    <name type="common">Pacific beetle cockroach</name>
    <dbReference type="NCBI Taxonomy" id="6984"/>
    <lineage>
        <taxon>Eukaryota</taxon>
        <taxon>Metazoa</taxon>
        <taxon>Ecdysozoa</taxon>
        <taxon>Arthropoda</taxon>
        <taxon>Hexapoda</taxon>
        <taxon>Insecta</taxon>
        <taxon>Pterygota</taxon>
        <taxon>Neoptera</taxon>
        <taxon>Polyneoptera</taxon>
        <taxon>Dictyoptera</taxon>
        <taxon>Blattodea</taxon>
        <taxon>Blaberoidea</taxon>
        <taxon>Blaberidae</taxon>
        <taxon>Diplopterinae</taxon>
        <taxon>Diploptera</taxon>
    </lineage>
</organism>
<evidence type="ECO:0000256" key="4">
    <source>
        <dbReference type="ARBA" id="ARBA00011918"/>
    </source>
</evidence>
<dbReference type="Pfam" id="PF01035">
    <property type="entry name" value="DNA_binding_1"/>
    <property type="match status" value="1"/>
</dbReference>
<comment type="caution">
    <text evidence="14">The sequence shown here is derived from an EMBL/GenBank/DDBJ whole genome shotgun (WGS) entry which is preliminary data.</text>
</comment>
<feature type="domain" description="Methylated-DNA-[protein]-cysteine S-methyltransferase DNA binding" evidence="13">
    <location>
        <begin position="79"/>
        <end position="160"/>
    </location>
</feature>
<dbReference type="InterPro" id="IPR014048">
    <property type="entry name" value="MethylDNA_cys_MeTrfase_DNA-bd"/>
</dbReference>
<sequence>MCPDGIHYLNQMKEISDENFTPKVELGVTLIGSTPFEDEKVKRNVDQCIFWLTEYFKDPHKIVNTMKPDICDASENGTFQERVWLCLAKNIGPGQTVSYGQLAKMVKSSGASQAVGTAMATNPIQILVPCHRVIRSDGTLGQYSRGKRNNVKLWLLEHEGLKVINNKVMS</sequence>
<evidence type="ECO:0000256" key="8">
    <source>
        <dbReference type="ARBA" id="ARBA00022763"/>
    </source>
</evidence>
<accession>A0AAD8EJD1</accession>
<evidence type="ECO:0000256" key="9">
    <source>
        <dbReference type="ARBA" id="ARBA00023204"/>
    </source>
</evidence>
<dbReference type="PANTHER" id="PTHR46460">
    <property type="entry name" value="METHYLATED-DNA--PROTEIN-CYSTEINE METHYLTRANSFERASE"/>
    <property type="match status" value="1"/>
</dbReference>
<dbReference type="SUPFAM" id="SSF46767">
    <property type="entry name" value="Methylated DNA-protein cysteine methyltransferase, C-terminal domain"/>
    <property type="match status" value="1"/>
</dbReference>
<evidence type="ECO:0000256" key="7">
    <source>
        <dbReference type="ARBA" id="ARBA00022679"/>
    </source>
</evidence>
<evidence type="ECO:0000313" key="14">
    <source>
        <dbReference type="EMBL" id="KAJ9592765.1"/>
    </source>
</evidence>
<dbReference type="PROSITE" id="PS00374">
    <property type="entry name" value="MGMT"/>
    <property type="match status" value="1"/>
</dbReference>
<dbReference type="Gene3D" id="1.10.10.10">
    <property type="entry name" value="Winged helix-like DNA-binding domain superfamily/Winged helix DNA-binding domain"/>
    <property type="match status" value="1"/>
</dbReference>
<gene>
    <name evidence="14" type="ORF">L9F63_015543</name>
</gene>
<dbReference type="InterPro" id="IPR036217">
    <property type="entry name" value="MethylDNA_cys_MeTrfase_DNAb"/>
</dbReference>
<dbReference type="EMBL" id="JASPKZ010003806">
    <property type="protein sequence ID" value="KAJ9592765.1"/>
    <property type="molecule type" value="Genomic_DNA"/>
</dbReference>
<comment type="catalytic activity">
    <reaction evidence="1">
        <text>a 4-O-methyl-thymidine in DNA + L-cysteinyl-[protein] = a thymidine in DNA + S-methyl-L-cysteinyl-[protein]</text>
        <dbReference type="Rhea" id="RHEA:53428"/>
        <dbReference type="Rhea" id="RHEA-COMP:10131"/>
        <dbReference type="Rhea" id="RHEA-COMP:10132"/>
        <dbReference type="Rhea" id="RHEA-COMP:13555"/>
        <dbReference type="Rhea" id="RHEA-COMP:13556"/>
        <dbReference type="ChEBI" id="CHEBI:29950"/>
        <dbReference type="ChEBI" id="CHEBI:82612"/>
        <dbReference type="ChEBI" id="CHEBI:137386"/>
        <dbReference type="ChEBI" id="CHEBI:137387"/>
        <dbReference type="EC" id="2.1.1.63"/>
    </reaction>
</comment>
<keyword evidence="15" id="KW-1185">Reference proteome</keyword>
<evidence type="ECO:0000256" key="2">
    <source>
        <dbReference type="ARBA" id="ARBA00003317"/>
    </source>
</evidence>
<dbReference type="InterPro" id="IPR036388">
    <property type="entry name" value="WH-like_DNA-bd_sf"/>
</dbReference>
<dbReference type="GO" id="GO:0003908">
    <property type="term" value="F:methylated-DNA-[protein]-cysteine S-methyltransferase activity"/>
    <property type="evidence" value="ECO:0007669"/>
    <property type="project" value="UniProtKB-EC"/>
</dbReference>
<evidence type="ECO:0000259" key="13">
    <source>
        <dbReference type="Pfam" id="PF01035"/>
    </source>
</evidence>
<keyword evidence="9" id="KW-0234">DNA repair</keyword>
<comment type="similarity">
    <text evidence="3">Belongs to the MGMT family.</text>
</comment>
<evidence type="ECO:0000313" key="15">
    <source>
        <dbReference type="Proteomes" id="UP001233999"/>
    </source>
</evidence>
<keyword evidence="6" id="KW-0489">Methyltransferase</keyword>
<dbReference type="GO" id="GO:0005654">
    <property type="term" value="C:nucleoplasm"/>
    <property type="evidence" value="ECO:0007669"/>
    <property type="project" value="TreeGrafter"/>
</dbReference>
<dbReference type="GO" id="GO:0032259">
    <property type="term" value="P:methylation"/>
    <property type="evidence" value="ECO:0007669"/>
    <property type="project" value="UniProtKB-KW"/>
</dbReference>
<keyword evidence="8" id="KW-0227">DNA damage</keyword>